<evidence type="ECO:0000313" key="5">
    <source>
        <dbReference type="EMBL" id="SHI03277.1"/>
    </source>
</evidence>
<dbReference type="Pfam" id="PF04397">
    <property type="entry name" value="LytTR"/>
    <property type="match status" value="1"/>
</dbReference>
<keyword evidence="3" id="KW-0472">Membrane</keyword>
<keyword evidence="1" id="KW-0902">Two-component regulatory system</keyword>
<dbReference type="EMBL" id="FQXG01000006">
    <property type="protein sequence ID" value="SHI03277.1"/>
    <property type="molecule type" value="Genomic_DNA"/>
</dbReference>
<evidence type="ECO:0000256" key="3">
    <source>
        <dbReference type="SAM" id="Phobius"/>
    </source>
</evidence>
<dbReference type="RefSeq" id="WP_067659480.1">
    <property type="nucleotide sequence ID" value="NZ_FQXG01000006.1"/>
</dbReference>
<dbReference type="Proteomes" id="UP000184268">
    <property type="component" value="Unassembled WGS sequence"/>
</dbReference>
<dbReference type="InterPro" id="IPR007492">
    <property type="entry name" value="LytTR_DNA-bd_dom"/>
</dbReference>
<feature type="transmembrane region" description="Helical" evidence="3">
    <location>
        <begin position="114"/>
        <end position="132"/>
    </location>
</feature>
<evidence type="ECO:0000256" key="1">
    <source>
        <dbReference type="ARBA" id="ARBA00023012"/>
    </source>
</evidence>
<proteinExistence type="predicted"/>
<dbReference type="STRING" id="299255.SAMN02745129_3698"/>
<feature type="domain" description="HTH LytTR-type" evidence="4">
    <location>
        <begin position="201"/>
        <end position="286"/>
    </location>
</feature>
<keyword evidence="3" id="KW-0812">Transmembrane</keyword>
<reference evidence="5 6" key="1">
    <citation type="submission" date="2016-11" db="EMBL/GenBank/DDBJ databases">
        <authorList>
            <person name="Jaros S."/>
            <person name="Januszkiewicz K."/>
            <person name="Wedrychowicz H."/>
        </authorList>
    </citation>
    <scope>NUCLEOTIDE SEQUENCE [LARGE SCALE GENOMIC DNA]</scope>
    <source>
        <strain evidence="5 6">DSM 16917</strain>
    </source>
</reference>
<dbReference type="OrthoDB" id="7028951at2"/>
<dbReference type="PROSITE" id="PS50930">
    <property type="entry name" value="HTH_LYTTR"/>
    <property type="match status" value="1"/>
</dbReference>
<feature type="transmembrane region" description="Helical" evidence="3">
    <location>
        <begin position="41"/>
        <end position="61"/>
    </location>
</feature>
<dbReference type="GO" id="GO:0003677">
    <property type="term" value="F:DNA binding"/>
    <property type="evidence" value="ECO:0007669"/>
    <property type="project" value="InterPro"/>
</dbReference>
<feature type="transmembrane region" description="Helical" evidence="3">
    <location>
        <begin position="73"/>
        <end position="94"/>
    </location>
</feature>
<evidence type="ECO:0000259" key="4">
    <source>
        <dbReference type="PROSITE" id="PS50930"/>
    </source>
</evidence>
<name>A0A1M5XU01_9GAMM</name>
<feature type="transmembrane region" description="Helical" evidence="3">
    <location>
        <begin position="12"/>
        <end position="29"/>
    </location>
</feature>
<gene>
    <name evidence="5" type="ORF">SAMN02745129_3698</name>
</gene>
<dbReference type="GO" id="GO:0000160">
    <property type="term" value="P:phosphorelay signal transduction system"/>
    <property type="evidence" value="ECO:0007669"/>
    <property type="project" value="UniProtKB-KW"/>
</dbReference>
<keyword evidence="6" id="KW-1185">Reference proteome</keyword>
<keyword evidence="3" id="KW-1133">Transmembrane helix</keyword>
<protein>
    <submittedName>
        <fullName evidence="5">Transcriptional regulator, LytTR family</fullName>
    </submittedName>
</protein>
<dbReference type="Gene3D" id="2.40.50.1020">
    <property type="entry name" value="LytTr DNA-binding domain"/>
    <property type="match status" value="1"/>
</dbReference>
<evidence type="ECO:0000256" key="2">
    <source>
        <dbReference type="SAM" id="MobiDB-lite"/>
    </source>
</evidence>
<dbReference type="SMART" id="SM00850">
    <property type="entry name" value="LytTR"/>
    <property type="match status" value="1"/>
</dbReference>
<feature type="region of interest" description="Disordered" evidence="2">
    <location>
        <begin position="165"/>
        <end position="186"/>
    </location>
</feature>
<dbReference type="AlphaFoldDB" id="A0A1M5XU01"/>
<feature type="compositionally biased region" description="Acidic residues" evidence="2">
    <location>
        <begin position="175"/>
        <end position="185"/>
    </location>
</feature>
<organism evidence="5 6">
    <name type="scientific">Ferrimonas marina</name>
    <dbReference type="NCBI Taxonomy" id="299255"/>
    <lineage>
        <taxon>Bacteria</taxon>
        <taxon>Pseudomonadati</taxon>
        <taxon>Pseudomonadota</taxon>
        <taxon>Gammaproteobacteria</taxon>
        <taxon>Alteromonadales</taxon>
        <taxon>Ferrimonadaceae</taxon>
        <taxon>Ferrimonas</taxon>
    </lineage>
</organism>
<evidence type="ECO:0000313" key="6">
    <source>
        <dbReference type="Proteomes" id="UP000184268"/>
    </source>
</evidence>
<sequence length="286" mass="31272">MNGQPSVGKEKTILVVMAAFLGLLFGLIAGDDGAPLWLSLLQWQLQTLIPILLILAVQIALERHRRKLPSSHWLRLTLYGLLGAILFSPIALAIDLWLQEGLAQSLGGAWLEELLAVGPPVVVAWLGMNALLRLAGTSALASVPESDAEPAGLGKPPSTLLASELESAPKAALEPESELENEPEPEFMQRVPAAQRGCLRYLKAELHYLQVVTDRGSSLILFNLRDAVAQLPEGLGVQPHRSYWVRRSDVEAMRRQGRQGELCLRGGERIPVSRSKLAQMQALWPQ</sequence>
<accession>A0A1M5XU01</accession>